<dbReference type="Pfam" id="PF00581">
    <property type="entry name" value="Rhodanese"/>
    <property type="match status" value="1"/>
</dbReference>
<dbReference type="OrthoDB" id="135517at2157"/>
<accession>B8GDR4</accession>
<dbReference type="SUPFAM" id="SSF52821">
    <property type="entry name" value="Rhodanese/Cell cycle control phosphatase"/>
    <property type="match status" value="1"/>
</dbReference>
<gene>
    <name evidence="2" type="ordered locus">Mpal_2117</name>
</gene>
<dbReference type="eggNOG" id="arCOG02021">
    <property type="taxonomic scope" value="Archaea"/>
</dbReference>
<dbReference type="EMBL" id="CP001338">
    <property type="protein sequence ID" value="ACL17415.1"/>
    <property type="molecule type" value="Genomic_DNA"/>
</dbReference>
<dbReference type="SMART" id="SM00450">
    <property type="entry name" value="RHOD"/>
    <property type="match status" value="1"/>
</dbReference>
<keyword evidence="3" id="KW-1185">Reference proteome</keyword>
<evidence type="ECO:0000313" key="2">
    <source>
        <dbReference type="EMBL" id="ACL17415.1"/>
    </source>
</evidence>
<dbReference type="HOGENOM" id="CLU_089574_1_6_2"/>
<dbReference type="PANTHER" id="PTHR43031">
    <property type="entry name" value="FAD-DEPENDENT OXIDOREDUCTASE"/>
    <property type="match status" value="1"/>
</dbReference>
<feature type="domain" description="Rhodanese" evidence="1">
    <location>
        <begin position="26"/>
        <end position="116"/>
    </location>
</feature>
<dbReference type="AlphaFoldDB" id="B8GDR4"/>
<reference evidence="2 3" key="1">
    <citation type="journal article" date="2015" name="Genome Announc.">
        <title>Complete Genome Sequence of Methanosphaerula palustris E1-9CT, a Hydrogenotrophic Methanogen Isolated from a Minerotrophic Fen Peatland.</title>
        <authorList>
            <person name="Cadillo-Quiroz H."/>
            <person name="Browne P."/>
            <person name="Kyrpides N."/>
            <person name="Woyke T."/>
            <person name="Goodwin L."/>
            <person name="Detter C."/>
            <person name="Yavitt J.B."/>
            <person name="Zinder S.H."/>
        </authorList>
    </citation>
    <scope>NUCLEOTIDE SEQUENCE [LARGE SCALE GENOMIC DNA]</scope>
    <source>
        <strain evidence="3">ATCC BAA-1556 / DSM 19958 / E1-9c</strain>
    </source>
</reference>
<dbReference type="KEGG" id="mpl:Mpal_2117"/>
<evidence type="ECO:0000313" key="3">
    <source>
        <dbReference type="Proteomes" id="UP000002457"/>
    </source>
</evidence>
<dbReference type="InterPro" id="IPR036873">
    <property type="entry name" value="Rhodanese-like_dom_sf"/>
</dbReference>
<proteinExistence type="predicted"/>
<dbReference type="Gene3D" id="3.40.250.10">
    <property type="entry name" value="Rhodanese-like domain"/>
    <property type="match status" value="1"/>
</dbReference>
<evidence type="ECO:0000259" key="1">
    <source>
        <dbReference type="PROSITE" id="PS50206"/>
    </source>
</evidence>
<dbReference type="InterPro" id="IPR050229">
    <property type="entry name" value="GlpE_sulfurtransferase"/>
</dbReference>
<dbReference type="RefSeq" id="WP_012618734.1">
    <property type="nucleotide sequence ID" value="NC_011832.1"/>
</dbReference>
<dbReference type="InterPro" id="IPR001763">
    <property type="entry name" value="Rhodanese-like_dom"/>
</dbReference>
<sequence length="116" mass="12825">MEEIDQSGETGGELSPEKCRTLIQNKGDRCTIIDVRTRDEYDEGHLQGAINMDLLNGELSAGVNTLKKNIPYVVYCRRGNRGKKAMDLLQSAGFSEVYNISGGYEQWKAAGLPTIL</sequence>
<dbReference type="PROSITE" id="PS50206">
    <property type="entry name" value="RHODANESE_3"/>
    <property type="match status" value="1"/>
</dbReference>
<dbReference type="Proteomes" id="UP000002457">
    <property type="component" value="Chromosome"/>
</dbReference>
<dbReference type="GeneID" id="7271597"/>
<organism evidence="2 3">
    <name type="scientific">Methanosphaerula palustris (strain ATCC BAA-1556 / DSM 19958 / E1-9c)</name>
    <dbReference type="NCBI Taxonomy" id="521011"/>
    <lineage>
        <taxon>Archaea</taxon>
        <taxon>Methanobacteriati</taxon>
        <taxon>Methanobacteriota</taxon>
        <taxon>Stenosarchaea group</taxon>
        <taxon>Methanomicrobia</taxon>
        <taxon>Methanomicrobiales</taxon>
        <taxon>Methanoregulaceae</taxon>
        <taxon>Methanosphaerula</taxon>
    </lineage>
</organism>
<dbReference type="PANTHER" id="PTHR43031:SF18">
    <property type="entry name" value="RHODANESE-RELATED SULFURTRANSFERASES"/>
    <property type="match status" value="1"/>
</dbReference>
<name>B8GDR4_METPE</name>
<dbReference type="CDD" id="cd00158">
    <property type="entry name" value="RHOD"/>
    <property type="match status" value="1"/>
</dbReference>
<protein>
    <submittedName>
        <fullName evidence="2">Rhodanese domain protein</fullName>
    </submittedName>
</protein>
<dbReference type="STRING" id="521011.Mpal_2117"/>